<dbReference type="EMBL" id="ARXV01000002">
    <property type="protein sequence ID" value="KGD66152.1"/>
    <property type="molecule type" value="Genomic_DNA"/>
</dbReference>
<keyword evidence="2" id="KW-1185">Reference proteome</keyword>
<organism evidence="1 2">
    <name type="scientific">Alcanivorax nanhaiticus</name>
    <dbReference type="NCBI Taxonomy" id="1177154"/>
    <lineage>
        <taxon>Bacteria</taxon>
        <taxon>Pseudomonadati</taxon>
        <taxon>Pseudomonadota</taxon>
        <taxon>Gammaproteobacteria</taxon>
        <taxon>Oceanospirillales</taxon>
        <taxon>Alcanivoracaceae</taxon>
        <taxon>Alcanivorax</taxon>
    </lineage>
</organism>
<evidence type="ECO:0000313" key="2">
    <source>
        <dbReference type="Proteomes" id="UP000029444"/>
    </source>
</evidence>
<protein>
    <submittedName>
        <fullName evidence="1">Uncharacterized protein</fullName>
    </submittedName>
</protein>
<proteinExistence type="predicted"/>
<sequence>MEAFVIAIVFVTAWVMGAESRQVDPEPRAESEAVSISDRVDDRERAVRICDQDYQLVIQRDLTVPVDQQVNKDGH</sequence>
<dbReference type="OrthoDB" id="5739979at2"/>
<accession>A0A095SNM1</accession>
<dbReference type="eggNOG" id="ENOG5032XEM">
    <property type="taxonomic scope" value="Bacteria"/>
</dbReference>
<comment type="caution">
    <text evidence="1">The sequence shown here is derived from an EMBL/GenBank/DDBJ whole genome shotgun (WGS) entry which is preliminary data.</text>
</comment>
<dbReference type="STRING" id="1177154.Y5S_00624"/>
<dbReference type="RefSeq" id="WP_035230329.1">
    <property type="nucleotide sequence ID" value="NZ_ARXV01000002.1"/>
</dbReference>
<gene>
    <name evidence="1" type="ORF">Y5S_00624</name>
</gene>
<dbReference type="AlphaFoldDB" id="A0A095SNM1"/>
<name>A0A095SNM1_9GAMM</name>
<evidence type="ECO:0000313" key="1">
    <source>
        <dbReference type="EMBL" id="KGD66152.1"/>
    </source>
</evidence>
<dbReference type="PATRIC" id="fig|1177154.3.peg.631"/>
<reference evidence="1 2" key="1">
    <citation type="submission" date="2012-09" db="EMBL/GenBank/DDBJ databases">
        <title>Genome Sequence of alkane-degrading Bacterium Alcanivorax sp. 19-m-6.</title>
        <authorList>
            <person name="Lai Q."/>
            <person name="Shao Z."/>
        </authorList>
    </citation>
    <scope>NUCLEOTIDE SEQUENCE [LARGE SCALE GENOMIC DNA]</scope>
    <source>
        <strain evidence="1 2">19-m-6</strain>
    </source>
</reference>
<dbReference type="Proteomes" id="UP000029444">
    <property type="component" value="Unassembled WGS sequence"/>
</dbReference>